<keyword evidence="8 15" id="KW-0862">Zinc</keyword>
<evidence type="ECO:0000256" key="7">
    <source>
        <dbReference type="ARBA" id="ARBA00022801"/>
    </source>
</evidence>
<keyword evidence="4 15" id="KW-0479">Metal-binding</keyword>
<keyword evidence="13 15" id="KW-0326">Glycosidase</keyword>
<dbReference type="PROSITE" id="PS51066">
    <property type="entry name" value="ZF_FPG_2"/>
    <property type="match status" value="1"/>
</dbReference>
<comment type="catalytic activity">
    <reaction evidence="1 15">
        <text>Hydrolysis of DNA containing ring-opened 7-methylguanine residues, releasing 2,6-diamino-4-hydroxy-5-(N-methyl)formamidopyrimidine.</text>
        <dbReference type="EC" id="3.2.2.23"/>
    </reaction>
</comment>
<keyword evidence="10 15" id="KW-0234">DNA repair</keyword>
<dbReference type="Pfam" id="PF01149">
    <property type="entry name" value="Fapy_DNA_glyco"/>
    <property type="match status" value="1"/>
</dbReference>
<dbReference type="GO" id="GO:0006284">
    <property type="term" value="P:base-excision repair"/>
    <property type="evidence" value="ECO:0007669"/>
    <property type="project" value="InterPro"/>
</dbReference>
<keyword evidence="9 15" id="KW-0238">DNA-binding</keyword>
<dbReference type="GO" id="GO:0034039">
    <property type="term" value="F:8-oxo-7,8-dihydroguanine DNA N-glycosylase activity"/>
    <property type="evidence" value="ECO:0007669"/>
    <property type="project" value="TreeGrafter"/>
</dbReference>
<dbReference type="SUPFAM" id="SSF46946">
    <property type="entry name" value="S13-like H2TH domain"/>
    <property type="match status" value="1"/>
</dbReference>
<dbReference type="CDD" id="cd08966">
    <property type="entry name" value="EcFpg-like_N"/>
    <property type="match status" value="1"/>
</dbReference>
<dbReference type="NCBIfam" id="NF002211">
    <property type="entry name" value="PRK01103.1"/>
    <property type="match status" value="1"/>
</dbReference>
<reference evidence="18" key="1">
    <citation type="submission" date="2017-11" db="EMBL/GenBank/DDBJ databases">
        <title>Complete Genome Sequence from Moraxella oslensis YHS isolated from human skin.</title>
        <authorList>
            <person name="Lee K."/>
            <person name="Lim J.Y."/>
            <person name="Hwang I."/>
        </authorList>
    </citation>
    <scope>NUCLEOTIDE SEQUENCE</scope>
    <source>
        <strain evidence="18">YHS</strain>
    </source>
</reference>
<evidence type="ECO:0000256" key="13">
    <source>
        <dbReference type="ARBA" id="ARBA00023295"/>
    </source>
</evidence>
<dbReference type="Gene3D" id="1.10.8.50">
    <property type="match status" value="1"/>
</dbReference>
<dbReference type="InterPro" id="IPR010979">
    <property type="entry name" value="Ribosomal_uS13-like_H2TH"/>
</dbReference>
<comment type="similarity">
    <text evidence="2 15">Belongs to the FPG family.</text>
</comment>
<evidence type="ECO:0000256" key="8">
    <source>
        <dbReference type="ARBA" id="ARBA00022833"/>
    </source>
</evidence>
<evidence type="ECO:0000256" key="11">
    <source>
        <dbReference type="ARBA" id="ARBA00023239"/>
    </source>
</evidence>
<comment type="caution">
    <text evidence="15">Lacks conserved residue(s) required for the propagation of feature annotation.</text>
</comment>
<dbReference type="SMART" id="SM00898">
    <property type="entry name" value="Fapy_DNA_glyco"/>
    <property type="match status" value="1"/>
</dbReference>
<dbReference type="EMBL" id="CP024176">
    <property type="protein sequence ID" value="ATQ83945.1"/>
    <property type="molecule type" value="Genomic_DNA"/>
</dbReference>
<evidence type="ECO:0000256" key="4">
    <source>
        <dbReference type="ARBA" id="ARBA00022723"/>
    </source>
</evidence>
<dbReference type="FunFam" id="1.10.8.50:FF:000003">
    <property type="entry name" value="Formamidopyrimidine-DNA glycosylase"/>
    <property type="match status" value="1"/>
</dbReference>
<keyword evidence="7 15" id="KW-0378">Hydrolase</keyword>
<feature type="binding site" evidence="15">
    <location>
        <position position="115"/>
    </location>
    <ligand>
        <name>DNA</name>
        <dbReference type="ChEBI" id="CHEBI:16991"/>
    </ligand>
</feature>
<comment type="cofactor">
    <cofactor evidence="15">
        <name>Zn(2+)</name>
        <dbReference type="ChEBI" id="CHEBI:29105"/>
    </cofactor>
    <text evidence="15">Binds 1 zinc ion per subunit.</text>
</comment>
<dbReference type="SMART" id="SM01232">
    <property type="entry name" value="H2TH"/>
    <property type="match status" value="1"/>
</dbReference>
<dbReference type="HAMAP" id="MF_00103">
    <property type="entry name" value="Fapy_DNA_glycosyl"/>
    <property type="match status" value="1"/>
</dbReference>
<evidence type="ECO:0000256" key="15">
    <source>
        <dbReference type="HAMAP-Rule" id="MF_00103"/>
    </source>
</evidence>
<dbReference type="InterPro" id="IPR015887">
    <property type="entry name" value="DNA_glyclase_Znf_dom_DNA_BS"/>
</dbReference>
<comment type="catalytic activity">
    <reaction evidence="14 15">
        <text>2'-deoxyribonucleotide-(2'-deoxyribose 5'-phosphate)-2'-deoxyribonucleotide-DNA = a 3'-end 2'-deoxyribonucleotide-(2,3-dehydro-2,3-deoxyribose 5'-phosphate)-DNA + a 5'-end 5'-phospho-2'-deoxyribonucleoside-DNA + H(+)</text>
        <dbReference type="Rhea" id="RHEA:66592"/>
        <dbReference type="Rhea" id="RHEA-COMP:13180"/>
        <dbReference type="Rhea" id="RHEA-COMP:16897"/>
        <dbReference type="Rhea" id="RHEA-COMP:17067"/>
        <dbReference type="ChEBI" id="CHEBI:15378"/>
        <dbReference type="ChEBI" id="CHEBI:136412"/>
        <dbReference type="ChEBI" id="CHEBI:157695"/>
        <dbReference type="ChEBI" id="CHEBI:167181"/>
        <dbReference type="EC" id="4.2.99.18"/>
    </reaction>
</comment>
<dbReference type="InterPro" id="IPR035937">
    <property type="entry name" value="FPG_N"/>
</dbReference>
<proteinExistence type="inferred from homology"/>
<dbReference type="EC" id="4.2.99.18" evidence="15"/>
<dbReference type="PROSITE" id="PS51068">
    <property type="entry name" value="FPG_CAT"/>
    <property type="match status" value="1"/>
</dbReference>
<feature type="domain" description="Formamidopyrimidine-DNA glycosylase catalytic" evidence="17">
    <location>
        <begin position="2"/>
        <end position="118"/>
    </location>
</feature>
<dbReference type="GO" id="GO:0003684">
    <property type="term" value="F:damaged DNA binding"/>
    <property type="evidence" value="ECO:0007669"/>
    <property type="project" value="InterPro"/>
</dbReference>
<evidence type="ECO:0000256" key="3">
    <source>
        <dbReference type="ARBA" id="ARBA00011245"/>
    </source>
</evidence>
<evidence type="ECO:0000259" key="17">
    <source>
        <dbReference type="PROSITE" id="PS51068"/>
    </source>
</evidence>
<dbReference type="PANTHER" id="PTHR22993">
    <property type="entry name" value="FORMAMIDOPYRIMIDINE-DNA GLYCOSYLASE"/>
    <property type="match status" value="1"/>
</dbReference>
<dbReference type="PANTHER" id="PTHR22993:SF9">
    <property type="entry name" value="FORMAMIDOPYRIMIDINE-DNA GLYCOSYLASE"/>
    <property type="match status" value="1"/>
</dbReference>
<evidence type="ECO:0000256" key="1">
    <source>
        <dbReference type="ARBA" id="ARBA00001668"/>
    </source>
</evidence>
<dbReference type="GO" id="GO:0008270">
    <property type="term" value="F:zinc ion binding"/>
    <property type="evidence" value="ECO:0007669"/>
    <property type="project" value="UniProtKB-UniRule"/>
</dbReference>
<name>A0AAD0EY69_FAUOS</name>
<dbReference type="InterPro" id="IPR015886">
    <property type="entry name" value="H2TH_FPG"/>
</dbReference>
<dbReference type="InterPro" id="IPR000214">
    <property type="entry name" value="Znf_DNA_glyclase/AP_lyase"/>
</dbReference>
<evidence type="ECO:0000256" key="6">
    <source>
        <dbReference type="ARBA" id="ARBA00022771"/>
    </source>
</evidence>
<dbReference type="SUPFAM" id="SSF57716">
    <property type="entry name" value="Glucocorticoid receptor-like (DNA-binding domain)"/>
    <property type="match status" value="1"/>
</dbReference>
<dbReference type="InterPro" id="IPR010663">
    <property type="entry name" value="Znf_FPG/IleRS"/>
</dbReference>
<dbReference type="InterPro" id="IPR012319">
    <property type="entry name" value="FPG_cat"/>
</dbReference>
<keyword evidence="11 15" id="KW-0456">Lyase</keyword>
<evidence type="ECO:0000256" key="9">
    <source>
        <dbReference type="ARBA" id="ARBA00023125"/>
    </source>
</evidence>
<evidence type="ECO:0000256" key="5">
    <source>
        <dbReference type="ARBA" id="ARBA00022763"/>
    </source>
</evidence>
<keyword evidence="5 15" id="KW-0227">DNA damage</keyword>
<keyword evidence="12 15" id="KW-0511">Multifunctional enzyme</keyword>
<accession>A0AAD0EY69</accession>
<dbReference type="Gene3D" id="3.20.190.10">
    <property type="entry name" value="MutM-like, N-terminal"/>
    <property type="match status" value="1"/>
</dbReference>
<feature type="active site" description="Proton donor; for delta-elimination activity" evidence="15">
    <location>
        <position position="268"/>
    </location>
</feature>
<dbReference type="Pfam" id="PF06831">
    <property type="entry name" value="H2TH"/>
    <property type="match status" value="1"/>
</dbReference>
<feature type="domain" description="FPG-type" evidence="16">
    <location>
        <begin position="244"/>
        <end position="278"/>
    </location>
</feature>
<keyword evidence="6 15" id="KW-0863">Zinc-finger</keyword>
<evidence type="ECO:0000256" key="10">
    <source>
        <dbReference type="ARBA" id="ARBA00023204"/>
    </source>
</evidence>
<dbReference type="GO" id="GO:0140078">
    <property type="term" value="F:class I DNA-(apurinic or apyrimidinic site) endonuclease activity"/>
    <property type="evidence" value="ECO:0007669"/>
    <property type="project" value="UniProtKB-EC"/>
</dbReference>
<sequence length="305" mass="34480">MPELPEVQTTATSLQPLLNQTVEKVSVFQPKLRWAVPDDLVSLVDYQLIDIERRAKYLILTFKGAAAQKKLLIHLGMSGSLQQHPVGFDKRKHDHVILTFNDGKKLTQLHYHDPRRFGMLLWLDDYEDKLITHLGVEPLSEDFSADYLYHHIHNRKKPIERPIKSVIMAQEIVVGVGNIYATESLFLSKIHPLTPAHLISHEQLTTLVAHIRQVLQTSIEKGGSTLKDFTVADGQTGYFQQTLLVYGHKGSDCPSCGTTIENVKINQRASTFCPTCQPLITHKKTVKKSVKKPLKKTLKKITALL</sequence>
<feature type="active site" description="Proton donor" evidence="15">
    <location>
        <position position="3"/>
    </location>
</feature>
<comment type="function">
    <text evidence="15">Involved in base excision repair of DNA damaged by oxidation or by mutagenic agents. Acts as DNA glycosylase that recognizes and removes damaged bases. Has a preference for oxidized purines, such as 7,8-dihydro-8-oxoguanine (8-oxoG). Has AP (apurinic/apyrimidinic) lyase activity and introduces nicks in the DNA strand. Cleaves the DNA backbone by beta-delta elimination to generate a single-strand break at the site of the removed base with both 3'- and 5'-phosphates.</text>
</comment>
<evidence type="ECO:0000256" key="2">
    <source>
        <dbReference type="ARBA" id="ARBA00009409"/>
    </source>
</evidence>
<dbReference type="PROSITE" id="PS01242">
    <property type="entry name" value="ZF_FPG_1"/>
    <property type="match status" value="1"/>
</dbReference>
<feature type="active site" description="Schiff-base intermediate with DNA" evidence="15">
    <location>
        <position position="2"/>
    </location>
</feature>
<evidence type="ECO:0000259" key="16">
    <source>
        <dbReference type="PROSITE" id="PS51066"/>
    </source>
</evidence>
<protein>
    <recommendedName>
        <fullName evidence="15">Formamidopyrimidine-DNA glycosylase</fullName>
        <shortName evidence="15">Fapy-DNA glycosylase</shortName>
        <ecNumber evidence="15">3.2.2.23</ecNumber>
    </recommendedName>
    <alternativeName>
        <fullName evidence="15">DNA-(apurinic or apyrimidinic site) lyase MutM</fullName>
        <shortName evidence="15">AP lyase MutM</shortName>
        <ecNumber evidence="15">4.2.99.18</ecNumber>
    </alternativeName>
</protein>
<gene>
    <name evidence="15" type="primary">mutM</name>
    <name evidence="15" type="synonym">fpg</name>
    <name evidence="18" type="ORF">YHS_08975</name>
</gene>
<feature type="binding site" evidence="15">
    <location>
        <position position="93"/>
    </location>
    <ligand>
        <name>DNA</name>
        <dbReference type="ChEBI" id="CHEBI:16991"/>
    </ligand>
</feature>
<evidence type="ECO:0000313" key="18">
    <source>
        <dbReference type="EMBL" id="ATQ83945.1"/>
    </source>
</evidence>
<evidence type="ECO:0000256" key="12">
    <source>
        <dbReference type="ARBA" id="ARBA00023268"/>
    </source>
</evidence>
<feature type="active site" description="Proton donor; for beta-elimination activity" evidence="15">
    <location>
        <position position="56"/>
    </location>
</feature>
<evidence type="ECO:0000256" key="14">
    <source>
        <dbReference type="ARBA" id="ARBA00044632"/>
    </source>
</evidence>
<comment type="subunit">
    <text evidence="3 15">Monomer.</text>
</comment>
<dbReference type="InterPro" id="IPR020629">
    <property type="entry name" value="FPG_Glyclase"/>
</dbReference>
<organism evidence="18">
    <name type="scientific">Faucicola osloensis</name>
    <name type="common">Moraxella osloensis</name>
    <dbReference type="NCBI Taxonomy" id="34062"/>
    <lineage>
        <taxon>Bacteria</taxon>
        <taxon>Pseudomonadati</taxon>
        <taxon>Pseudomonadota</taxon>
        <taxon>Gammaproteobacteria</taxon>
        <taxon>Moraxellales</taxon>
        <taxon>Moraxellaceae</taxon>
        <taxon>Faucicola</taxon>
    </lineage>
</organism>
<dbReference type="EC" id="3.2.2.23" evidence="15"/>
<dbReference type="NCBIfam" id="TIGR00577">
    <property type="entry name" value="fpg"/>
    <property type="match status" value="1"/>
</dbReference>
<dbReference type="AlphaFoldDB" id="A0AAD0EY69"/>
<dbReference type="Pfam" id="PF06827">
    <property type="entry name" value="zf-FPG_IleRS"/>
    <property type="match status" value="1"/>
</dbReference>
<dbReference type="SUPFAM" id="SSF81624">
    <property type="entry name" value="N-terminal domain of MutM-like DNA repair proteins"/>
    <property type="match status" value="1"/>
</dbReference>